<gene>
    <name evidence="2" type="ORF">ACFQ2I_07790</name>
</gene>
<feature type="domain" description="STAS" evidence="1">
    <location>
        <begin position="1"/>
        <end position="119"/>
    </location>
</feature>
<evidence type="ECO:0000313" key="2">
    <source>
        <dbReference type="EMBL" id="MFD0959289.1"/>
    </source>
</evidence>
<proteinExistence type="predicted"/>
<name>A0ABW3HPB7_9BACL</name>
<keyword evidence="3" id="KW-1185">Reference proteome</keyword>
<reference evidence="3" key="1">
    <citation type="journal article" date="2019" name="Int. J. Syst. Evol. Microbiol.">
        <title>The Global Catalogue of Microorganisms (GCM) 10K type strain sequencing project: providing services to taxonomists for standard genome sequencing and annotation.</title>
        <authorList>
            <consortium name="The Broad Institute Genomics Platform"/>
            <consortium name="The Broad Institute Genome Sequencing Center for Infectious Disease"/>
            <person name="Wu L."/>
            <person name="Ma J."/>
        </authorList>
    </citation>
    <scope>NUCLEOTIDE SEQUENCE [LARGE SCALE GENOMIC DNA]</scope>
    <source>
        <strain evidence="3">CCUG 59129</strain>
    </source>
</reference>
<protein>
    <submittedName>
        <fullName evidence="2">STAS domain-containing protein</fullName>
    </submittedName>
</protein>
<evidence type="ECO:0000313" key="3">
    <source>
        <dbReference type="Proteomes" id="UP001596989"/>
    </source>
</evidence>
<sequence>MNKPLRVAMRQEGNIWVIDLQGDLAKSAETDLFLLQNWENGLEQGGSFLIFNFTEVRYINSLGIAVLIRIVRALHKAGCPAFAYGLSSHYAKLFRMVGLTQFMTLYDDKYTILQRIERLEG</sequence>
<dbReference type="PANTHER" id="PTHR33495:SF6">
    <property type="entry name" value="ANTI-SIGMA FACTOR ANTAGONIST"/>
    <property type="match status" value="1"/>
</dbReference>
<dbReference type="CDD" id="cd07043">
    <property type="entry name" value="STAS_anti-anti-sigma_factors"/>
    <property type="match status" value="1"/>
</dbReference>
<dbReference type="PROSITE" id="PS50801">
    <property type="entry name" value="STAS"/>
    <property type="match status" value="1"/>
</dbReference>
<organism evidence="2 3">
    <name type="scientific">Paenibacillus chungangensis</name>
    <dbReference type="NCBI Taxonomy" id="696535"/>
    <lineage>
        <taxon>Bacteria</taxon>
        <taxon>Bacillati</taxon>
        <taxon>Bacillota</taxon>
        <taxon>Bacilli</taxon>
        <taxon>Bacillales</taxon>
        <taxon>Paenibacillaceae</taxon>
        <taxon>Paenibacillus</taxon>
    </lineage>
</organism>
<dbReference type="Gene3D" id="3.30.750.24">
    <property type="entry name" value="STAS domain"/>
    <property type="match status" value="1"/>
</dbReference>
<evidence type="ECO:0000259" key="1">
    <source>
        <dbReference type="PROSITE" id="PS50801"/>
    </source>
</evidence>
<dbReference type="SUPFAM" id="SSF52091">
    <property type="entry name" value="SpoIIaa-like"/>
    <property type="match status" value="1"/>
</dbReference>
<comment type="caution">
    <text evidence="2">The sequence shown here is derived from an EMBL/GenBank/DDBJ whole genome shotgun (WGS) entry which is preliminary data.</text>
</comment>
<dbReference type="InterPro" id="IPR002645">
    <property type="entry name" value="STAS_dom"/>
</dbReference>
<accession>A0ABW3HPB7</accession>
<dbReference type="Proteomes" id="UP001596989">
    <property type="component" value="Unassembled WGS sequence"/>
</dbReference>
<dbReference type="PANTHER" id="PTHR33495">
    <property type="entry name" value="ANTI-SIGMA FACTOR ANTAGONIST TM_1081-RELATED-RELATED"/>
    <property type="match status" value="1"/>
</dbReference>
<dbReference type="EMBL" id="JBHTJZ010000008">
    <property type="protein sequence ID" value="MFD0959289.1"/>
    <property type="molecule type" value="Genomic_DNA"/>
</dbReference>
<dbReference type="InterPro" id="IPR036513">
    <property type="entry name" value="STAS_dom_sf"/>
</dbReference>
<dbReference type="Pfam" id="PF01740">
    <property type="entry name" value="STAS"/>
    <property type="match status" value="1"/>
</dbReference>
<dbReference type="RefSeq" id="WP_377563368.1">
    <property type="nucleotide sequence ID" value="NZ_JBHTJZ010000008.1"/>
</dbReference>